<keyword evidence="3" id="KW-0862">Zinc</keyword>
<dbReference type="InterPro" id="IPR013083">
    <property type="entry name" value="Znf_RING/FYVE/PHD"/>
</dbReference>
<keyword evidence="10" id="KW-1185">Reference proteome</keyword>
<evidence type="ECO:0000313" key="10">
    <source>
        <dbReference type="Proteomes" id="UP000316759"/>
    </source>
</evidence>
<feature type="compositionally biased region" description="Low complexity" evidence="6">
    <location>
        <begin position="389"/>
        <end position="406"/>
    </location>
</feature>
<dbReference type="EC" id="3.4.19.12" evidence="5"/>
<dbReference type="PANTHER" id="PTHR24006">
    <property type="entry name" value="UBIQUITIN CARBOXYL-TERMINAL HYDROLASE"/>
    <property type="match status" value="1"/>
</dbReference>
<dbReference type="GO" id="GO:0008270">
    <property type="term" value="F:zinc ion binding"/>
    <property type="evidence" value="ECO:0007669"/>
    <property type="project" value="UniProtKB-KW"/>
</dbReference>
<organism evidence="9 10">
    <name type="scientific">Fasciola gigantica</name>
    <name type="common">Giant liver fluke</name>
    <dbReference type="NCBI Taxonomy" id="46835"/>
    <lineage>
        <taxon>Eukaryota</taxon>
        <taxon>Metazoa</taxon>
        <taxon>Spiralia</taxon>
        <taxon>Lophotrochozoa</taxon>
        <taxon>Platyhelminthes</taxon>
        <taxon>Trematoda</taxon>
        <taxon>Digenea</taxon>
        <taxon>Plagiorchiida</taxon>
        <taxon>Echinostomata</taxon>
        <taxon>Echinostomatoidea</taxon>
        <taxon>Fasciolidae</taxon>
        <taxon>Fasciola</taxon>
    </lineage>
</organism>
<dbReference type="GO" id="GO:0016579">
    <property type="term" value="P:protein deubiquitination"/>
    <property type="evidence" value="ECO:0007669"/>
    <property type="project" value="InterPro"/>
</dbReference>
<dbReference type="PROSITE" id="PS50271">
    <property type="entry name" value="ZF_UBP"/>
    <property type="match status" value="1"/>
</dbReference>
<dbReference type="PROSITE" id="PS00972">
    <property type="entry name" value="USP_1"/>
    <property type="match status" value="1"/>
</dbReference>
<feature type="domain" description="UBP-type" evidence="8">
    <location>
        <begin position="1"/>
        <end position="131"/>
    </location>
</feature>
<keyword evidence="5" id="KW-0645">Protease</keyword>
<dbReference type="InterPro" id="IPR001394">
    <property type="entry name" value="Peptidase_C19_UCH"/>
</dbReference>
<evidence type="ECO:0000259" key="7">
    <source>
        <dbReference type="PROSITE" id="PS50235"/>
    </source>
</evidence>
<name>A0A504Z214_FASGI</name>
<dbReference type="Gene3D" id="3.90.70.10">
    <property type="entry name" value="Cysteine proteinases"/>
    <property type="match status" value="1"/>
</dbReference>
<protein>
    <recommendedName>
        <fullName evidence="5">Ubiquitin carboxyl-terminal hydrolase</fullName>
        <ecNumber evidence="5">3.4.19.12</ecNumber>
    </recommendedName>
</protein>
<dbReference type="STRING" id="46835.A0A504Z214"/>
<evidence type="ECO:0000259" key="8">
    <source>
        <dbReference type="PROSITE" id="PS50271"/>
    </source>
</evidence>
<evidence type="ECO:0000256" key="6">
    <source>
        <dbReference type="SAM" id="MobiDB-lite"/>
    </source>
</evidence>
<dbReference type="InterPro" id="IPR050164">
    <property type="entry name" value="Peptidase_C19"/>
</dbReference>
<feature type="domain" description="USP" evidence="7">
    <location>
        <begin position="168"/>
        <end position="599"/>
    </location>
</feature>
<dbReference type="GO" id="GO:0006508">
    <property type="term" value="P:proteolysis"/>
    <property type="evidence" value="ECO:0007669"/>
    <property type="project" value="UniProtKB-KW"/>
</dbReference>
<dbReference type="EMBL" id="SUNJ01004261">
    <property type="protein sequence ID" value="TPP64567.1"/>
    <property type="molecule type" value="Genomic_DNA"/>
</dbReference>
<keyword evidence="5" id="KW-0833">Ubl conjugation pathway</keyword>
<sequence length="605" mass="67252">MSCNHADSFFAHKTNALAYKTIVNRVTFPRTEKGLSKKANVHCLYCVQSNLSSTHNSIESRPTCLLACAHCVNFCCWGNRHVQAHRNEAPSHFIYVCLERGELYCAGCRDFVYHPVTDHLLESAQRMYLAQFGLSNQSWRPSFEELKLFPHITSIAPPCATLGGRPTRGLINMGNTCFLNVVIQALTHTPVLRDFLLADLHRCDNPARSRSCLACEMIRVTQEIYSPALTPFVPSNLLYAIWLHASHLAGYEQRDAHEFLITLLTLIHGHLVGEHAPFSGELQFMPVLSQSDYHVDCLNFSQYNSSFAFFCHSHRHPPSTKETASEPCFPIKRRHIGSDRLSDDSNGSDDLKRLPVIPDHPPPPAPALNGTAAPSDAKRSPRASSESHTAVVDSASSQTSASSSRDSNGESCDCIVHQVFFGDLESVISYEGCGHSSSTVDPFLDLSLDVIQRGSTSLQACLTSYFRPESIDGLILCSQCNIGRPAVKQFSLLHLPNVLCFYLKRCHHDTKINTSITFPADLDLAPYLHQIVGDQSAWQDRYSLYAVLNHSGQTNSGHYTAYIRSGPGSWCLCDDQKIVAVSLEHVLQTDAYVLLYHKNLLAMRS</sequence>
<dbReference type="InterPro" id="IPR018200">
    <property type="entry name" value="USP_CS"/>
</dbReference>
<reference evidence="9 10" key="1">
    <citation type="submission" date="2019-04" db="EMBL/GenBank/DDBJ databases">
        <title>Annotation for the trematode Fasciola gigantica.</title>
        <authorList>
            <person name="Choi Y.-J."/>
        </authorList>
    </citation>
    <scope>NUCLEOTIDE SEQUENCE [LARGE SCALE GENOMIC DNA]</scope>
    <source>
        <strain evidence="9">Uganda_cow_1</strain>
    </source>
</reference>
<accession>A0A504Z214</accession>
<dbReference type="InterPro" id="IPR038765">
    <property type="entry name" value="Papain-like_cys_pep_sf"/>
</dbReference>
<dbReference type="SUPFAM" id="SSF57850">
    <property type="entry name" value="RING/U-box"/>
    <property type="match status" value="1"/>
</dbReference>
<gene>
    <name evidence="9" type="ORF">FGIG_06763</name>
</gene>
<evidence type="ECO:0000256" key="4">
    <source>
        <dbReference type="PROSITE-ProRule" id="PRU00502"/>
    </source>
</evidence>
<evidence type="ECO:0000256" key="2">
    <source>
        <dbReference type="ARBA" id="ARBA00022771"/>
    </source>
</evidence>
<evidence type="ECO:0000256" key="5">
    <source>
        <dbReference type="RuleBase" id="RU366025"/>
    </source>
</evidence>
<evidence type="ECO:0000256" key="1">
    <source>
        <dbReference type="ARBA" id="ARBA00022723"/>
    </source>
</evidence>
<dbReference type="GO" id="GO:0004843">
    <property type="term" value="F:cysteine-type deubiquitinase activity"/>
    <property type="evidence" value="ECO:0007669"/>
    <property type="project" value="UniProtKB-UniRule"/>
</dbReference>
<comment type="similarity">
    <text evidence="5">Belongs to the peptidase C19 family.</text>
</comment>
<feature type="region of interest" description="Disordered" evidence="6">
    <location>
        <begin position="337"/>
        <end position="408"/>
    </location>
</feature>
<keyword evidence="2 4" id="KW-0863">Zinc-finger</keyword>
<dbReference type="AlphaFoldDB" id="A0A504Z214"/>
<dbReference type="PROSITE" id="PS50235">
    <property type="entry name" value="USP_3"/>
    <property type="match status" value="1"/>
</dbReference>
<dbReference type="PANTHER" id="PTHR24006:SF937">
    <property type="entry name" value="UBIQUITIN CARBOXYL-TERMINAL HYDROLASE"/>
    <property type="match status" value="1"/>
</dbReference>
<comment type="catalytic activity">
    <reaction evidence="5">
        <text>Thiol-dependent hydrolysis of ester, thioester, amide, peptide and isopeptide bonds formed by the C-terminal Gly of ubiquitin (a 76-residue protein attached to proteins as an intracellular targeting signal).</text>
        <dbReference type="EC" id="3.4.19.12"/>
    </reaction>
</comment>
<keyword evidence="5" id="KW-0788">Thiol protease</keyword>
<dbReference type="Proteomes" id="UP000316759">
    <property type="component" value="Unassembled WGS sequence"/>
</dbReference>
<dbReference type="InterPro" id="IPR028889">
    <property type="entry name" value="USP"/>
</dbReference>
<dbReference type="Pfam" id="PF00443">
    <property type="entry name" value="UCH"/>
    <property type="match status" value="1"/>
</dbReference>
<dbReference type="Gene3D" id="3.30.40.10">
    <property type="entry name" value="Zinc/RING finger domain, C3HC4 (zinc finger)"/>
    <property type="match status" value="1"/>
</dbReference>
<proteinExistence type="inferred from homology"/>
<dbReference type="PROSITE" id="PS00973">
    <property type="entry name" value="USP_2"/>
    <property type="match status" value="1"/>
</dbReference>
<dbReference type="GO" id="GO:0005829">
    <property type="term" value="C:cytosol"/>
    <property type="evidence" value="ECO:0007669"/>
    <property type="project" value="TreeGrafter"/>
</dbReference>
<dbReference type="InterPro" id="IPR001607">
    <property type="entry name" value="Znf_UBP"/>
</dbReference>
<keyword evidence="1" id="KW-0479">Metal-binding</keyword>
<evidence type="ECO:0000313" key="9">
    <source>
        <dbReference type="EMBL" id="TPP64567.1"/>
    </source>
</evidence>
<dbReference type="SUPFAM" id="SSF54001">
    <property type="entry name" value="Cysteine proteinases"/>
    <property type="match status" value="1"/>
</dbReference>
<feature type="compositionally biased region" description="Basic and acidic residues" evidence="6">
    <location>
        <begin position="337"/>
        <end position="353"/>
    </location>
</feature>
<evidence type="ECO:0000256" key="3">
    <source>
        <dbReference type="ARBA" id="ARBA00022833"/>
    </source>
</evidence>
<keyword evidence="5 9" id="KW-0378">Hydrolase</keyword>
<dbReference type="GO" id="GO:0005634">
    <property type="term" value="C:nucleus"/>
    <property type="evidence" value="ECO:0007669"/>
    <property type="project" value="TreeGrafter"/>
</dbReference>
<dbReference type="OrthoDB" id="47475at2759"/>
<comment type="caution">
    <text evidence="9">The sequence shown here is derived from an EMBL/GenBank/DDBJ whole genome shotgun (WGS) entry which is preliminary data.</text>
</comment>